<dbReference type="InterPro" id="IPR012772">
    <property type="entry name" value="Ectoine_EctA"/>
</dbReference>
<dbReference type="GO" id="GO:0019491">
    <property type="term" value="P:ectoine biosynthetic process"/>
    <property type="evidence" value="ECO:0007669"/>
    <property type="project" value="InterPro"/>
</dbReference>
<reference evidence="10" key="2">
    <citation type="submission" date="2020-09" db="EMBL/GenBank/DDBJ databases">
        <authorList>
            <person name="Sun Q."/>
            <person name="Zhou Y."/>
        </authorList>
    </citation>
    <scope>NUCLEOTIDE SEQUENCE</scope>
    <source>
        <strain evidence="10">CGMCC 1.15880</strain>
    </source>
</reference>
<proteinExistence type="inferred from homology"/>
<accession>A0A916VQ07</accession>
<name>A0A916VQ07_9RHOB</name>
<keyword evidence="6 8" id="KW-0012">Acyltransferase</keyword>
<dbReference type="PROSITE" id="PS51186">
    <property type="entry name" value="GNAT"/>
    <property type="match status" value="1"/>
</dbReference>
<dbReference type="Proteomes" id="UP000628017">
    <property type="component" value="Unassembled WGS sequence"/>
</dbReference>
<evidence type="ECO:0000313" key="11">
    <source>
        <dbReference type="Proteomes" id="UP000628017"/>
    </source>
</evidence>
<evidence type="ECO:0000256" key="5">
    <source>
        <dbReference type="ARBA" id="ARBA00022679"/>
    </source>
</evidence>
<reference evidence="10" key="1">
    <citation type="journal article" date="2014" name="Int. J. Syst. Evol. Microbiol.">
        <title>Complete genome sequence of Corynebacterium casei LMG S-19264T (=DSM 44701T), isolated from a smear-ripened cheese.</title>
        <authorList>
            <consortium name="US DOE Joint Genome Institute (JGI-PGF)"/>
            <person name="Walter F."/>
            <person name="Albersmeier A."/>
            <person name="Kalinowski J."/>
            <person name="Ruckert C."/>
        </authorList>
    </citation>
    <scope>NUCLEOTIDE SEQUENCE</scope>
    <source>
        <strain evidence="10">CGMCC 1.15880</strain>
    </source>
</reference>
<keyword evidence="5 8" id="KW-0808">Transferase</keyword>
<evidence type="ECO:0000313" key="10">
    <source>
        <dbReference type="EMBL" id="GGA19014.1"/>
    </source>
</evidence>
<evidence type="ECO:0000256" key="6">
    <source>
        <dbReference type="ARBA" id="ARBA00023315"/>
    </source>
</evidence>
<dbReference type="EC" id="2.3.1.178" evidence="3 8"/>
<dbReference type="InterPro" id="IPR016181">
    <property type="entry name" value="Acyl_CoA_acyltransferase"/>
</dbReference>
<dbReference type="EMBL" id="BMKA01000002">
    <property type="protein sequence ID" value="GGA19014.1"/>
    <property type="molecule type" value="Genomic_DNA"/>
</dbReference>
<dbReference type="GO" id="GO:0033816">
    <property type="term" value="F:diaminobutyrate acetyltransferase activity"/>
    <property type="evidence" value="ECO:0007669"/>
    <property type="project" value="UniProtKB-EC"/>
</dbReference>
<sequence>MKQLQRYTVVDIHPFKSRRNDVKFRKPEAEDGAAIWNLIGACKPLDENSMYCNLIQCDHFRDTCILAELDGAPVGWISGYVLPNDPESFFVWQVAVSEKARGLGLAKRMLKRLLAREECKDVIRMQTTITKDNDASWALFRSFADAQDAELDHEAHFEKETHFQGEHDTEHMVTIKLPESGEMGAAA</sequence>
<feature type="domain" description="N-acetyltransferase" evidence="9">
    <location>
        <begin position="22"/>
        <end position="179"/>
    </location>
</feature>
<evidence type="ECO:0000256" key="7">
    <source>
        <dbReference type="ARBA" id="ARBA00048924"/>
    </source>
</evidence>
<gene>
    <name evidence="8 10" type="primary">ectA</name>
    <name evidence="10" type="ORF">GCM10011498_19750</name>
</gene>
<dbReference type="NCBIfam" id="TIGR02406">
    <property type="entry name" value="ectoine_EctA"/>
    <property type="match status" value="1"/>
</dbReference>
<evidence type="ECO:0000256" key="4">
    <source>
        <dbReference type="ARBA" id="ARBA00017935"/>
    </source>
</evidence>
<comment type="catalytic activity">
    <reaction evidence="7 8">
        <text>L-2,4-diaminobutanoate + acetyl-CoA = (2S)-4-acetamido-2-aminobutanoate + CoA + H(+)</text>
        <dbReference type="Rhea" id="RHEA:16901"/>
        <dbReference type="ChEBI" id="CHEBI:15378"/>
        <dbReference type="ChEBI" id="CHEBI:57287"/>
        <dbReference type="ChEBI" id="CHEBI:57288"/>
        <dbReference type="ChEBI" id="CHEBI:58761"/>
        <dbReference type="ChEBI" id="CHEBI:58929"/>
        <dbReference type="EC" id="2.3.1.178"/>
    </reaction>
</comment>
<dbReference type="AlphaFoldDB" id="A0A916VQ07"/>
<protein>
    <recommendedName>
        <fullName evidence="4 8">L-2,4-diaminobutyric acid acetyltransferase</fullName>
        <shortName evidence="8">DABA acetyltransferase</shortName>
        <ecNumber evidence="3 8">2.3.1.178</ecNumber>
    </recommendedName>
</protein>
<keyword evidence="11" id="KW-1185">Reference proteome</keyword>
<dbReference type="Gene3D" id="3.40.630.30">
    <property type="match status" value="1"/>
</dbReference>
<comment type="pathway">
    <text evidence="1 8">Amine and polyamine biosynthesis; ectoine biosynthesis; L-ectoine from L-aspartate 4-semialdehyde: step 2/3.</text>
</comment>
<dbReference type="SUPFAM" id="SSF55729">
    <property type="entry name" value="Acyl-CoA N-acyltransferases (Nat)"/>
    <property type="match status" value="1"/>
</dbReference>
<organism evidence="10 11">
    <name type="scientific">Neptunicoccus cionae</name>
    <dbReference type="NCBI Taxonomy" id="2035344"/>
    <lineage>
        <taxon>Bacteria</taxon>
        <taxon>Pseudomonadati</taxon>
        <taxon>Pseudomonadota</taxon>
        <taxon>Alphaproteobacteria</taxon>
        <taxon>Rhodobacterales</taxon>
        <taxon>Paracoccaceae</taxon>
        <taxon>Neptunicoccus</taxon>
    </lineage>
</organism>
<evidence type="ECO:0000259" key="9">
    <source>
        <dbReference type="PROSITE" id="PS51186"/>
    </source>
</evidence>
<evidence type="ECO:0000256" key="1">
    <source>
        <dbReference type="ARBA" id="ARBA00004978"/>
    </source>
</evidence>
<comment type="similarity">
    <text evidence="2 8">Belongs to the acetyltransferase family. EctA subfamily.</text>
</comment>
<dbReference type="CDD" id="cd04301">
    <property type="entry name" value="NAT_SF"/>
    <property type="match status" value="1"/>
</dbReference>
<evidence type="ECO:0000256" key="3">
    <source>
        <dbReference type="ARBA" id="ARBA00012355"/>
    </source>
</evidence>
<comment type="caution">
    <text evidence="10">The sequence shown here is derived from an EMBL/GenBank/DDBJ whole genome shotgun (WGS) entry which is preliminary data.</text>
</comment>
<evidence type="ECO:0000256" key="8">
    <source>
        <dbReference type="RuleBase" id="RU365045"/>
    </source>
</evidence>
<dbReference type="Pfam" id="PF00583">
    <property type="entry name" value="Acetyltransf_1"/>
    <property type="match status" value="1"/>
</dbReference>
<dbReference type="InterPro" id="IPR000182">
    <property type="entry name" value="GNAT_dom"/>
</dbReference>
<comment type="function">
    <text evidence="8">Catalyzes the acetylation of L-2,4-diaminobutyrate (DABA) to gamma-N-acetyl-alpha,gamma-diaminobutyric acid (ADABA) with acetyl coenzyme A.</text>
</comment>
<evidence type="ECO:0000256" key="2">
    <source>
        <dbReference type="ARBA" id="ARBA00010712"/>
    </source>
</evidence>